<dbReference type="InterPro" id="IPR001638">
    <property type="entry name" value="Solute-binding_3/MltF_N"/>
</dbReference>
<keyword evidence="3 5" id="KW-0732">Signal</keyword>
<dbReference type="Pfam" id="PF00497">
    <property type="entry name" value="SBP_bac_3"/>
    <property type="match status" value="1"/>
</dbReference>
<dbReference type="PROSITE" id="PS01039">
    <property type="entry name" value="SBP_BACTERIAL_3"/>
    <property type="match status" value="1"/>
</dbReference>
<name>A0ABY7TJS5_9SPHN</name>
<evidence type="ECO:0000259" key="6">
    <source>
        <dbReference type="SMART" id="SM00062"/>
    </source>
</evidence>
<comment type="subcellular location">
    <subcellularLocation>
        <location evidence="1">Cell envelope</location>
    </subcellularLocation>
</comment>
<feature type="domain" description="Solute-binding protein family 3/N-terminal" evidence="6">
    <location>
        <begin position="34"/>
        <end position="275"/>
    </location>
</feature>
<organism evidence="7 8">
    <name type="scientific">Sphingomonas naphthae</name>
    <dbReference type="NCBI Taxonomy" id="1813468"/>
    <lineage>
        <taxon>Bacteria</taxon>
        <taxon>Pseudomonadati</taxon>
        <taxon>Pseudomonadota</taxon>
        <taxon>Alphaproteobacteria</taxon>
        <taxon>Sphingomonadales</taxon>
        <taxon>Sphingomonadaceae</taxon>
        <taxon>Sphingomonas</taxon>
    </lineage>
</organism>
<evidence type="ECO:0000256" key="1">
    <source>
        <dbReference type="ARBA" id="ARBA00004196"/>
    </source>
</evidence>
<evidence type="ECO:0000256" key="2">
    <source>
        <dbReference type="ARBA" id="ARBA00010333"/>
    </source>
</evidence>
<evidence type="ECO:0000313" key="8">
    <source>
        <dbReference type="Proteomes" id="UP001220395"/>
    </source>
</evidence>
<evidence type="ECO:0000256" key="5">
    <source>
        <dbReference type="SAM" id="SignalP"/>
    </source>
</evidence>
<reference evidence="7 8" key="1">
    <citation type="submission" date="2023-02" db="EMBL/GenBank/DDBJ databases">
        <title>Genome sequence of Sphingomonas naphthae.</title>
        <authorList>
            <person name="Kim S."/>
            <person name="Heo J."/>
            <person name="Kwon S.-W."/>
        </authorList>
    </citation>
    <scope>NUCLEOTIDE SEQUENCE [LARGE SCALE GENOMIC DNA]</scope>
    <source>
        <strain evidence="7 8">KACC 18716</strain>
    </source>
</reference>
<feature type="signal peptide" evidence="5">
    <location>
        <begin position="1"/>
        <end position="23"/>
    </location>
</feature>
<comment type="similarity">
    <text evidence="2 4">Belongs to the bacterial solute-binding protein 3 family.</text>
</comment>
<evidence type="ECO:0000313" key="7">
    <source>
        <dbReference type="EMBL" id="WCT73206.1"/>
    </source>
</evidence>
<feature type="chain" id="PRO_5046919808" evidence="5">
    <location>
        <begin position="24"/>
        <end position="281"/>
    </location>
</feature>
<sequence length="281" mass="29713">MLRSISGGVMAALLLAGAAPAAAAPLDKVKKTGFLRVAVYKDFAPWAYRKDGRLVGIDVDIANALAAKLGVKTDMVDFLADEDVDGDLRNMVWRGTLIGQAPADVMMHVPADRTLALRNDRVAIVAPYYREAFAMVCDPDQADCEAPPPQFKGKTIYAELDSVPDFYLSGSFGGVLRGDVTHVPTGAEAVAAVSAGKAAMAVATRAQVENGLGEAPGKAVLRKGPLPAISSPGWNVAVAVKDDSRDLGDEIETLLADMQKSGELDAIFARYHVVPRAPLLR</sequence>
<gene>
    <name evidence="7" type="ORF">PQ455_16540</name>
</gene>
<dbReference type="SUPFAM" id="SSF53850">
    <property type="entry name" value="Periplasmic binding protein-like II"/>
    <property type="match status" value="1"/>
</dbReference>
<dbReference type="Gene3D" id="3.40.190.10">
    <property type="entry name" value="Periplasmic binding protein-like II"/>
    <property type="match status" value="2"/>
</dbReference>
<keyword evidence="8" id="KW-1185">Reference proteome</keyword>
<evidence type="ECO:0000256" key="3">
    <source>
        <dbReference type="ARBA" id="ARBA00022729"/>
    </source>
</evidence>
<dbReference type="Proteomes" id="UP001220395">
    <property type="component" value="Chromosome"/>
</dbReference>
<dbReference type="InterPro" id="IPR018313">
    <property type="entry name" value="SBP_3_CS"/>
</dbReference>
<dbReference type="PANTHER" id="PTHR35936">
    <property type="entry name" value="MEMBRANE-BOUND LYTIC MUREIN TRANSGLYCOSYLASE F"/>
    <property type="match status" value="1"/>
</dbReference>
<evidence type="ECO:0000256" key="4">
    <source>
        <dbReference type="RuleBase" id="RU003744"/>
    </source>
</evidence>
<dbReference type="SMART" id="SM00062">
    <property type="entry name" value="PBPb"/>
    <property type="match status" value="1"/>
</dbReference>
<protein>
    <submittedName>
        <fullName evidence="7">Transporter substrate-binding domain-containing protein</fullName>
    </submittedName>
</protein>
<dbReference type="EMBL" id="CP117411">
    <property type="protein sequence ID" value="WCT73206.1"/>
    <property type="molecule type" value="Genomic_DNA"/>
</dbReference>
<accession>A0ABY7TJS5</accession>
<dbReference type="RefSeq" id="WP_273687256.1">
    <property type="nucleotide sequence ID" value="NZ_CP117411.1"/>
</dbReference>
<proteinExistence type="inferred from homology"/>
<dbReference type="PANTHER" id="PTHR35936:SF17">
    <property type="entry name" value="ARGININE-BINDING EXTRACELLULAR PROTEIN ARTP"/>
    <property type="match status" value="1"/>
</dbReference>